<gene>
    <name evidence="2" type="ORF">LSG31_11195</name>
</gene>
<dbReference type="InterPro" id="IPR047175">
    <property type="entry name" value="CotS-like"/>
</dbReference>
<proteinExistence type="predicted"/>
<dbReference type="Gene3D" id="3.90.1200.10">
    <property type="match status" value="1"/>
</dbReference>
<evidence type="ECO:0000259" key="1">
    <source>
        <dbReference type="Pfam" id="PF01636"/>
    </source>
</evidence>
<dbReference type="InterPro" id="IPR002575">
    <property type="entry name" value="Aminoglycoside_PTrfase"/>
</dbReference>
<dbReference type="SUPFAM" id="SSF56112">
    <property type="entry name" value="Protein kinase-like (PK-like)"/>
    <property type="match status" value="1"/>
</dbReference>
<sequence length="316" mass="37282">MEKRIDSSMQAAIAAFPIHVKKVKRIKSNLYQLQEKDRIFCLKYYPSTTQLDQMTTVVKHVQNKGFKGCYQIIKTRSDIPYFHQNGDPGGWQLTRWVQGDHPDFQKPAQLRQAVLLLAEFHRHAVDVPLQESKKHQRYGNLLEQWEQRLTDLQQWSDEYNHAALKKAADIGEASIERLRKSPVRDVSGREKDGNACVHGDYNYPNLIRRPNGQLTVIDFENAAHDIRIRDLAHIIQRNVHKDPEAAKQLVRMYEKKRPLSKEERAVLAALLAFPYQFWRMIHLQRYHRKQVTDLVLTQWGKKYLSRKYSNSWRRMS</sequence>
<organism evidence="2 3">
    <name type="scientific">Fodinisporobacter ferrooxydans</name>
    <dbReference type="NCBI Taxonomy" id="2901836"/>
    <lineage>
        <taxon>Bacteria</taxon>
        <taxon>Bacillati</taxon>
        <taxon>Bacillota</taxon>
        <taxon>Bacilli</taxon>
        <taxon>Bacillales</taxon>
        <taxon>Alicyclobacillaceae</taxon>
        <taxon>Fodinisporobacter</taxon>
    </lineage>
</organism>
<protein>
    <submittedName>
        <fullName evidence="2">Phosphotransferase</fullName>
    </submittedName>
</protein>
<dbReference type="InterPro" id="IPR011009">
    <property type="entry name" value="Kinase-like_dom_sf"/>
</dbReference>
<dbReference type="Pfam" id="PF01636">
    <property type="entry name" value="APH"/>
    <property type="match status" value="1"/>
</dbReference>
<keyword evidence="3" id="KW-1185">Reference proteome</keyword>
<evidence type="ECO:0000313" key="2">
    <source>
        <dbReference type="EMBL" id="UOF92672.1"/>
    </source>
</evidence>
<dbReference type="PANTHER" id="PTHR39179">
    <property type="entry name" value="SPORE COAT PROTEIN I"/>
    <property type="match status" value="1"/>
</dbReference>
<dbReference type="PANTHER" id="PTHR39179:SF3">
    <property type="entry name" value="COTS-RELATED PROTEIN"/>
    <property type="match status" value="1"/>
</dbReference>
<dbReference type="Proteomes" id="UP000830167">
    <property type="component" value="Chromosome"/>
</dbReference>
<reference evidence="2" key="1">
    <citation type="submission" date="2021-12" db="EMBL/GenBank/DDBJ databases">
        <title>Alicyclobacillaceae gen. nov., sp. nov., isolated from chalcocite enrichment system.</title>
        <authorList>
            <person name="Jiang Z."/>
        </authorList>
    </citation>
    <scope>NUCLEOTIDE SEQUENCE</scope>
    <source>
        <strain evidence="2">MYW30-H2</strain>
    </source>
</reference>
<dbReference type="Gene3D" id="3.30.200.20">
    <property type="entry name" value="Phosphorylase Kinase, domain 1"/>
    <property type="match status" value="1"/>
</dbReference>
<dbReference type="EMBL" id="CP089291">
    <property type="protein sequence ID" value="UOF92672.1"/>
    <property type="molecule type" value="Genomic_DNA"/>
</dbReference>
<feature type="domain" description="Aminoglycoside phosphotransferase" evidence="1">
    <location>
        <begin position="30"/>
        <end position="258"/>
    </location>
</feature>
<name>A0ABY4CQA3_9BACL</name>
<dbReference type="RefSeq" id="WP_347439343.1">
    <property type="nucleotide sequence ID" value="NZ_CP089291.1"/>
</dbReference>
<evidence type="ECO:0000313" key="3">
    <source>
        <dbReference type="Proteomes" id="UP000830167"/>
    </source>
</evidence>
<accession>A0ABY4CQA3</accession>